<reference evidence="3 4" key="1">
    <citation type="submission" date="2024-04" db="EMBL/GenBank/DDBJ databases">
        <title>genome sequences of Mucor flavus KT1a and Helicostylum pulchrum KT1b strains isolation_sourced from the surface of a dry-aged beef.</title>
        <authorList>
            <person name="Toyotome T."/>
            <person name="Hosono M."/>
            <person name="Torimaru M."/>
            <person name="Fukuda K."/>
            <person name="Mikami N."/>
        </authorList>
    </citation>
    <scope>NUCLEOTIDE SEQUENCE [LARGE SCALE GENOMIC DNA]</scope>
    <source>
        <strain evidence="3 4">KT1b</strain>
    </source>
</reference>
<feature type="compositionally biased region" description="Basic and acidic residues" evidence="1">
    <location>
        <begin position="138"/>
        <end position="150"/>
    </location>
</feature>
<keyword evidence="4" id="KW-1185">Reference proteome</keyword>
<protein>
    <submittedName>
        <fullName evidence="3">Uncharacterized protein</fullName>
    </submittedName>
</protein>
<dbReference type="InterPro" id="IPR025187">
    <property type="entry name" value="DUF4112"/>
</dbReference>
<dbReference type="Pfam" id="PF13430">
    <property type="entry name" value="DUF4112"/>
    <property type="match status" value="1"/>
</dbReference>
<proteinExistence type="predicted"/>
<keyword evidence="2" id="KW-1133">Transmembrane helix</keyword>
<evidence type="ECO:0000313" key="4">
    <source>
        <dbReference type="Proteomes" id="UP001476247"/>
    </source>
</evidence>
<dbReference type="EMBL" id="BAABUJ010000005">
    <property type="protein sequence ID" value="GAA5795718.1"/>
    <property type="molecule type" value="Genomic_DNA"/>
</dbReference>
<organism evidence="3 4">
    <name type="scientific">Helicostylum pulchrum</name>
    <dbReference type="NCBI Taxonomy" id="562976"/>
    <lineage>
        <taxon>Eukaryota</taxon>
        <taxon>Fungi</taxon>
        <taxon>Fungi incertae sedis</taxon>
        <taxon>Mucoromycota</taxon>
        <taxon>Mucoromycotina</taxon>
        <taxon>Mucoromycetes</taxon>
        <taxon>Mucorales</taxon>
        <taxon>Mucorineae</taxon>
        <taxon>Mucoraceae</taxon>
        <taxon>Helicostylum</taxon>
    </lineage>
</organism>
<keyword evidence="2" id="KW-0812">Transmembrane</keyword>
<feature type="transmembrane region" description="Helical" evidence="2">
    <location>
        <begin position="87"/>
        <end position="111"/>
    </location>
</feature>
<feature type="transmembrane region" description="Helical" evidence="2">
    <location>
        <begin position="55"/>
        <end position="75"/>
    </location>
</feature>
<name>A0ABP9XLN8_9FUNG</name>
<feature type="compositionally biased region" description="Basic and acidic residues" evidence="1">
    <location>
        <begin position="158"/>
        <end position="170"/>
    </location>
</feature>
<evidence type="ECO:0000313" key="3">
    <source>
        <dbReference type="EMBL" id="GAA5795718.1"/>
    </source>
</evidence>
<gene>
    <name evidence="3" type="ORF">HPULCUR_001080</name>
</gene>
<dbReference type="Proteomes" id="UP001476247">
    <property type="component" value="Unassembled WGS sequence"/>
</dbReference>
<evidence type="ECO:0000256" key="1">
    <source>
        <dbReference type="SAM" id="MobiDB-lite"/>
    </source>
</evidence>
<accession>A0ABP9XLN8</accession>
<dbReference type="PANTHER" id="PTHR35519">
    <property type="entry name" value="MEMBRANE PROTEINS"/>
    <property type="match status" value="1"/>
</dbReference>
<keyword evidence="2" id="KW-0472">Membrane</keyword>
<feature type="region of interest" description="Disordered" evidence="1">
    <location>
        <begin position="138"/>
        <end position="170"/>
    </location>
</feature>
<evidence type="ECO:0000256" key="2">
    <source>
        <dbReference type="SAM" id="Phobius"/>
    </source>
</evidence>
<dbReference type="PANTHER" id="PTHR35519:SF2">
    <property type="entry name" value="PH DOMAIN PROTEIN"/>
    <property type="match status" value="1"/>
</dbReference>
<comment type="caution">
    <text evidence="3">The sequence shown here is derived from an EMBL/GenBank/DDBJ whole genome shotgun (WGS) entry which is preliminary data.</text>
</comment>
<sequence>MTDLIWKKKVIEPEVELPERDRLVLDKYNRRVKKFDEVVKVCCCWVGYDLLLELIPIFGKVVSLIFALSLFRLACQCGLPRSIKRRMLYHISIDFLLGLIPILGILLNMLYRAHSKNARILSRFLQERARQGEVKAEESALKVARGHESLSDPTSVLMEKDRHQRNNKEK</sequence>